<gene>
    <name evidence="2" type="primary">LOC101883115</name>
</gene>
<dbReference type="AlphaFoldDB" id="A0A8M2B4L7"/>
<dbReference type="PANTHER" id="PTHR31025">
    <property type="entry name" value="SI:CH211-196P9.1-RELATED"/>
    <property type="match status" value="1"/>
</dbReference>
<evidence type="ECO:0008006" key="3">
    <source>
        <dbReference type="Google" id="ProtNLM"/>
    </source>
</evidence>
<accession>A0A8M2B4L7</accession>
<name>A0A8M2B4L7_DANRE</name>
<organism evidence="1 2">
    <name type="scientific">Danio rerio</name>
    <name type="common">Zebrafish</name>
    <name type="synonym">Brachydanio rerio</name>
    <dbReference type="NCBI Taxonomy" id="7955"/>
    <lineage>
        <taxon>Eukaryota</taxon>
        <taxon>Metazoa</taxon>
        <taxon>Chordata</taxon>
        <taxon>Craniata</taxon>
        <taxon>Vertebrata</taxon>
        <taxon>Euteleostomi</taxon>
        <taxon>Actinopterygii</taxon>
        <taxon>Neopterygii</taxon>
        <taxon>Teleostei</taxon>
        <taxon>Ostariophysi</taxon>
        <taxon>Cypriniformes</taxon>
        <taxon>Danionidae</taxon>
        <taxon>Danioninae</taxon>
        <taxon>Danio</taxon>
    </lineage>
</organism>
<evidence type="ECO:0000313" key="1">
    <source>
        <dbReference type="Proteomes" id="UP000000437"/>
    </source>
</evidence>
<dbReference type="Proteomes" id="UP000000437">
    <property type="component" value="Chromosome 15"/>
</dbReference>
<reference evidence="2" key="1">
    <citation type="submission" date="2025-08" db="UniProtKB">
        <authorList>
            <consortium name="RefSeq"/>
        </authorList>
    </citation>
    <scope>IDENTIFICATION</scope>
    <source>
        <strain evidence="2">Tuebingen</strain>
        <tissue evidence="2">Fibroblasts and whole tissue</tissue>
    </source>
</reference>
<dbReference type="RefSeq" id="XP_005157774.3">
    <property type="nucleotide sequence ID" value="XM_005157717.6"/>
</dbReference>
<dbReference type="KEGG" id="dre:101883115"/>
<dbReference type="OrthoDB" id="8839291at2759"/>
<keyword evidence="1" id="KW-1185">Reference proteome</keyword>
<evidence type="ECO:0000313" key="2">
    <source>
        <dbReference type="RefSeq" id="XP_005157774.3"/>
    </source>
</evidence>
<sequence>MAVQLRVILEEHNIQKLKLPTGIPNTLEDLVSIITATFQLHGEIGLLYQDINFDNQFFSVTSTADLHDKATVKVILKEPTITLDLHPVFESSTLSTVSTHPASTAETDICPADHDATSEVSNCESSSSSDTIILPDSCRSAAWPVPFQVPEFSRDIELILAEANNSYHATGRHFMDASIKSAIMQELAKVIFSYTAYPTNEQILSVAEALVSKFPCLREPGSFAGLYGWQQRIKNKMHNYRAKLRSRKYSYPEIEINTLKRKHPADVGPLKNIKKAKKAEVNYLPPHPTGESQETLEKERLELICEITKKNNAKIIADKMNKTFSSRRIEVVSLSPSVDVFKERWPALFTEAQIKEEFRRITTVSLEETFLRKLDEYTPGLLRLMRAKGGAAGCKMRPLLDSLNTQNIEEKRDAVVCCLINYLGERQEDLFHEWQECEEYTDKTMKVIVKHNVMAEEDDLSIVIEGNQVMEGCGSRTKACILLMGLIYAINIEYPKELKNTFEAFQKLFLEIDGAKLLKKVHSLKNKLMQ</sequence>
<dbReference type="PANTHER" id="PTHR31025:SF31">
    <property type="entry name" value="SI:CH211-166E11.5"/>
    <property type="match status" value="1"/>
</dbReference>
<dbReference type="GeneID" id="101883115"/>
<protein>
    <recommendedName>
        <fullName evidence="3">Sterile alpha motif domain-containing 3-like</fullName>
    </recommendedName>
</protein>
<proteinExistence type="predicted"/>